<name>A0A505DHM8_9ACTN</name>
<organism evidence="2 3">
    <name type="scientific">Streptomyces sporangiiformans</name>
    <dbReference type="NCBI Taxonomy" id="2315329"/>
    <lineage>
        <taxon>Bacteria</taxon>
        <taxon>Bacillati</taxon>
        <taxon>Actinomycetota</taxon>
        <taxon>Actinomycetes</taxon>
        <taxon>Kitasatosporales</taxon>
        <taxon>Streptomycetaceae</taxon>
        <taxon>Streptomyces</taxon>
    </lineage>
</organism>
<evidence type="ECO:0000313" key="2">
    <source>
        <dbReference type="EMBL" id="TPQ18686.1"/>
    </source>
</evidence>
<dbReference type="AlphaFoldDB" id="A0A505DHM8"/>
<feature type="region of interest" description="Disordered" evidence="1">
    <location>
        <begin position="1"/>
        <end position="31"/>
    </location>
</feature>
<sequence length="206" mass="22169">MSGVGPVEPGEGTRAWDTLEPGDPLAPEPPRGRLAQLYARHRRAVLASVSAAALLAGGGYLYTSRPQDPPPTPPPYPSNVVDVAYLGRQPTPQDAAPKSFSIAVELTTHSGPTVTVTRITQPYASLSLTSDPRLPFRTRTGFPHKILITLHVTDCSHVPTNARLPFLDVTLRNTRAIQVHSFILGDRYARDLSKAIQDACDNGSTS</sequence>
<proteinExistence type="predicted"/>
<dbReference type="Proteomes" id="UP000317378">
    <property type="component" value="Unassembled WGS sequence"/>
</dbReference>
<evidence type="ECO:0000256" key="1">
    <source>
        <dbReference type="SAM" id="MobiDB-lite"/>
    </source>
</evidence>
<dbReference type="OrthoDB" id="3869857at2"/>
<keyword evidence="3" id="KW-1185">Reference proteome</keyword>
<comment type="caution">
    <text evidence="2">The sequence shown here is derived from an EMBL/GenBank/DDBJ whole genome shotgun (WGS) entry which is preliminary data.</text>
</comment>
<dbReference type="EMBL" id="VCHX02000172">
    <property type="protein sequence ID" value="TPQ18686.1"/>
    <property type="molecule type" value="Genomic_DNA"/>
</dbReference>
<protein>
    <submittedName>
        <fullName evidence="2">Tat pathway signal sequence domain protein</fullName>
    </submittedName>
</protein>
<gene>
    <name evidence="2" type="ORF">FGD71_029890</name>
</gene>
<reference evidence="2 3" key="1">
    <citation type="submission" date="2019-06" db="EMBL/GenBank/DDBJ databases">
        <title>Streptomyces sporangiiformans sp. nov., a novel actinomycete isolated from soil in Mount Song.</title>
        <authorList>
            <person name="Han L."/>
        </authorList>
    </citation>
    <scope>NUCLEOTIDE SEQUENCE [LARGE SCALE GENOMIC DNA]</scope>
    <source>
        <strain evidence="2 3">NEAU-SSA 1</strain>
    </source>
</reference>
<evidence type="ECO:0000313" key="3">
    <source>
        <dbReference type="Proteomes" id="UP000317378"/>
    </source>
</evidence>
<accession>A0A505DHM8</accession>
<dbReference type="RefSeq" id="WP_119103671.1">
    <property type="nucleotide sequence ID" value="NZ_QXMJ01000172.1"/>
</dbReference>